<evidence type="ECO:0000256" key="2">
    <source>
        <dbReference type="ARBA" id="ARBA00022448"/>
    </source>
</evidence>
<dbReference type="SMART" id="SM00382">
    <property type="entry name" value="AAA"/>
    <property type="match status" value="1"/>
</dbReference>
<dbReference type="PROSITE" id="PS50893">
    <property type="entry name" value="ABC_TRANSPORTER_2"/>
    <property type="match status" value="1"/>
</dbReference>
<dbReference type="PIRSF" id="PIRSF039085">
    <property type="entry name" value="ABC_ATPase_HisP"/>
    <property type="match status" value="1"/>
</dbReference>
<evidence type="ECO:0000256" key="1">
    <source>
        <dbReference type="ARBA" id="ARBA00005417"/>
    </source>
</evidence>
<dbReference type="PROSITE" id="PS00211">
    <property type="entry name" value="ABC_TRANSPORTER_1"/>
    <property type="match status" value="1"/>
</dbReference>
<reference evidence="6 7" key="1">
    <citation type="journal article" date="2014" name="Genome Announc.">
        <title>Draft genome sequences of six enterohepatic helicobacter species isolated from humans and one from rhesus macaques.</title>
        <authorList>
            <person name="Shen Z."/>
            <person name="Sheh A."/>
            <person name="Young S.K."/>
            <person name="Abouelliel A."/>
            <person name="Ward D.V."/>
            <person name="Earl A.M."/>
            <person name="Fox J.G."/>
        </authorList>
    </citation>
    <scope>NUCLEOTIDE SEQUENCE [LARGE SCALE GENOMIC DNA]</scope>
    <source>
        <strain evidence="6 7">MIT 99-5501</strain>
    </source>
</reference>
<dbReference type="CDD" id="cd03262">
    <property type="entry name" value="ABC_HisP_GlnQ"/>
    <property type="match status" value="1"/>
</dbReference>
<dbReference type="eggNOG" id="COG1126">
    <property type="taxonomic scope" value="Bacteria"/>
</dbReference>
<evidence type="ECO:0000313" key="7">
    <source>
        <dbReference type="Proteomes" id="UP000018731"/>
    </source>
</evidence>
<evidence type="ECO:0000313" key="6">
    <source>
        <dbReference type="EMBL" id="ETD25009.1"/>
    </source>
</evidence>
<dbReference type="Gene3D" id="3.40.50.300">
    <property type="entry name" value="P-loop containing nucleotide triphosphate hydrolases"/>
    <property type="match status" value="1"/>
</dbReference>
<gene>
    <name evidence="6" type="ORF">HMPREF2086_00344</name>
</gene>
<dbReference type="AlphaFoldDB" id="V8CCE0"/>
<evidence type="ECO:0000259" key="5">
    <source>
        <dbReference type="PROSITE" id="PS50893"/>
    </source>
</evidence>
<dbReference type="GO" id="GO:0005524">
    <property type="term" value="F:ATP binding"/>
    <property type="evidence" value="ECO:0007669"/>
    <property type="project" value="UniProtKB-KW"/>
</dbReference>
<dbReference type="InterPro" id="IPR027417">
    <property type="entry name" value="P-loop_NTPase"/>
</dbReference>
<keyword evidence="2" id="KW-0813">Transport</keyword>
<evidence type="ECO:0000256" key="3">
    <source>
        <dbReference type="ARBA" id="ARBA00022741"/>
    </source>
</evidence>
<keyword evidence="7" id="KW-1185">Reference proteome</keyword>
<protein>
    <recommendedName>
        <fullName evidence="5">ABC transporter domain-containing protein</fullName>
    </recommendedName>
</protein>
<keyword evidence="3" id="KW-0547">Nucleotide-binding</keyword>
<dbReference type="GO" id="GO:0015424">
    <property type="term" value="F:ABC-type amino acid transporter activity"/>
    <property type="evidence" value="ECO:0007669"/>
    <property type="project" value="InterPro"/>
</dbReference>
<dbReference type="InterPro" id="IPR017871">
    <property type="entry name" value="ABC_transporter-like_CS"/>
</dbReference>
<organism evidence="6 7">
    <name type="scientific">Helicobacter macacae MIT 99-5501</name>
    <dbReference type="NCBI Taxonomy" id="1357400"/>
    <lineage>
        <taxon>Bacteria</taxon>
        <taxon>Pseudomonadati</taxon>
        <taxon>Campylobacterota</taxon>
        <taxon>Epsilonproteobacteria</taxon>
        <taxon>Campylobacterales</taxon>
        <taxon>Helicobacteraceae</taxon>
        <taxon>Helicobacter</taxon>
    </lineage>
</organism>
<dbReference type="InterPro" id="IPR003439">
    <property type="entry name" value="ABC_transporter-like_ATP-bd"/>
</dbReference>
<dbReference type="InterPro" id="IPR030679">
    <property type="entry name" value="ABC_ATPase_HisP-typ"/>
</dbReference>
<dbReference type="PATRIC" id="fig|1357400.3.peg.471"/>
<dbReference type="EMBL" id="AZJI01000001">
    <property type="protein sequence ID" value="ETD25009.1"/>
    <property type="molecule type" value="Genomic_DNA"/>
</dbReference>
<dbReference type="InterPro" id="IPR050086">
    <property type="entry name" value="MetN_ABC_transporter-like"/>
</dbReference>
<comment type="caution">
    <text evidence="6">The sequence shown here is derived from an EMBL/GenBank/DDBJ whole genome shotgun (WGS) entry which is preliminary data.</text>
</comment>
<sequence length="270" mass="30259">MSQTNPILKIQNLKKSYDKHLVLKGINLELQKGEVLCLLGPSGCGKSSLLRCINGLEAFDEGKIYLESHLITQGSNSPKSSKYSDKSSTKSTKTNWSKIRQEIGMVFQNYELFPHLSVEENISLAPIQVQKRDKKEVLDEALALLARVGLQSYQKAYPKTLSGGQKQRVAIVRALCMKPKILLLDEITASLDPEMVREVLDVVLNLADEGKTMMIVTHEMGFAKAVSDRIVFLDNGIIEQEDSPNEFFTNPKTPRAQKFLQSFDFKPKKG</sequence>
<keyword evidence="4" id="KW-0067">ATP-binding</keyword>
<dbReference type="STRING" id="1357400.HMPREF2086_00344"/>
<feature type="domain" description="ABC transporter" evidence="5">
    <location>
        <begin position="8"/>
        <end position="260"/>
    </location>
</feature>
<evidence type="ECO:0000256" key="4">
    <source>
        <dbReference type="ARBA" id="ARBA00022840"/>
    </source>
</evidence>
<name>V8CCE0_9HELI</name>
<accession>V8CCE0</accession>
<dbReference type="RefSeq" id="WP_023927011.1">
    <property type="nucleotide sequence ID" value="NZ_KI669454.1"/>
</dbReference>
<dbReference type="Proteomes" id="UP000018731">
    <property type="component" value="Unassembled WGS sequence"/>
</dbReference>
<proteinExistence type="inferred from homology"/>
<dbReference type="PANTHER" id="PTHR43166:SF4">
    <property type="entry name" value="PHOSPHONATES IMPORT ATP-BINDING PROTEIN PHNC"/>
    <property type="match status" value="1"/>
</dbReference>
<comment type="similarity">
    <text evidence="1">Belongs to the ABC transporter superfamily.</text>
</comment>
<dbReference type="Pfam" id="PF00005">
    <property type="entry name" value="ABC_tran"/>
    <property type="match status" value="1"/>
</dbReference>
<dbReference type="GO" id="GO:0016887">
    <property type="term" value="F:ATP hydrolysis activity"/>
    <property type="evidence" value="ECO:0007669"/>
    <property type="project" value="InterPro"/>
</dbReference>
<dbReference type="PANTHER" id="PTHR43166">
    <property type="entry name" value="AMINO ACID IMPORT ATP-BINDING PROTEIN"/>
    <property type="match status" value="1"/>
</dbReference>
<dbReference type="HOGENOM" id="CLU_000604_1_22_7"/>
<dbReference type="InterPro" id="IPR003593">
    <property type="entry name" value="AAA+_ATPase"/>
</dbReference>
<dbReference type="SUPFAM" id="SSF52540">
    <property type="entry name" value="P-loop containing nucleoside triphosphate hydrolases"/>
    <property type="match status" value="1"/>
</dbReference>